<dbReference type="SMART" id="SM00064">
    <property type="entry name" value="FYVE"/>
    <property type="match status" value="1"/>
</dbReference>
<dbReference type="OrthoDB" id="660555at2759"/>
<dbReference type="HOGENOM" id="CLU_064534_0_0_1"/>
<protein>
    <recommendedName>
        <fullName evidence="7">FYVE-type domain-containing protein</fullName>
    </recommendedName>
</protein>
<keyword evidence="2 4" id="KW-0863">Zinc-finger</keyword>
<organism evidence="8 9">
    <name type="scientific">Heterobasidion irregulare (strain TC 32-1)</name>
    <dbReference type="NCBI Taxonomy" id="747525"/>
    <lineage>
        <taxon>Eukaryota</taxon>
        <taxon>Fungi</taxon>
        <taxon>Dikarya</taxon>
        <taxon>Basidiomycota</taxon>
        <taxon>Agaricomycotina</taxon>
        <taxon>Agaricomycetes</taxon>
        <taxon>Russulales</taxon>
        <taxon>Bondarzewiaceae</taxon>
        <taxon>Heterobasidion</taxon>
        <taxon>Heterobasidion annosum species complex</taxon>
    </lineage>
</organism>
<feature type="domain" description="FYVE-type" evidence="7">
    <location>
        <begin position="98"/>
        <end position="170"/>
    </location>
</feature>
<keyword evidence="9" id="KW-1185">Reference proteome</keyword>
<evidence type="ECO:0000259" key="7">
    <source>
        <dbReference type="PROSITE" id="PS50178"/>
    </source>
</evidence>
<dbReference type="eggNOG" id="KOG1729">
    <property type="taxonomic scope" value="Eukaryota"/>
</dbReference>
<feature type="compositionally biased region" description="Basic residues" evidence="6">
    <location>
        <begin position="223"/>
        <end position="233"/>
    </location>
</feature>
<feature type="region of interest" description="Disordered" evidence="6">
    <location>
        <begin position="192"/>
        <end position="246"/>
    </location>
</feature>
<dbReference type="InParanoid" id="W4KPU4"/>
<keyword evidence="3" id="KW-0862">Zinc</keyword>
<dbReference type="SUPFAM" id="SSF57903">
    <property type="entry name" value="FYVE/PHD zinc finger"/>
    <property type="match status" value="1"/>
</dbReference>
<dbReference type="GeneID" id="20675832"/>
<evidence type="ECO:0000313" key="9">
    <source>
        <dbReference type="Proteomes" id="UP000030671"/>
    </source>
</evidence>
<dbReference type="AlphaFoldDB" id="W4KPU4"/>
<sequence>MSPASPASLPAAIAWLTGSRLVPRSSPSSSSLPSLSDDASSATSSSPSSTPPSALASLASLQAADATPIRPNEHLAVFLPKTHWKSDSQASYCETFLCHKKFSVFERRHHCRKCGGIFCHNCSSRTTALLDTSTLSFLYPPRNVSIFTYASPESPVSDSRVCDACYDIIYACPTPRSPPVIKPALPAPISVRTSPVRSRNSSTSRSSSVLLTPPDGQTLPPAIRRRPAPRRHMTLPAVPNPPSEPEIYLPQAPVPTNDLDAYPLRIKSEVCKRNGGGRWTPKRLPVDVAARVAGRKAVYELEMEREEEEIRRERLNPVIKDGDFQYRAPREFQPSSPGGPYVLSTF</sequence>
<dbReference type="InterPro" id="IPR000306">
    <property type="entry name" value="Znf_FYVE"/>
</dbReference>
<evidence type="ECO:0000256" key="5">
    <source>
        <dbReference type="SAM" id="Coils"/>
    </source>
</evidence>
<dbReference type="InterPro" id="IPR013083">
    <property type="entry name" value="Znf_RING/FYVE/PHD"/>
</dbReference>
<dbReference type="Gene3D" id="3.30.40.10">
    <property type="entry name" value="Zinc/RING finger domain, C3HC4 (zinc finger)"/>
    <property type="match status" value="1"/>
</dbReference>
<keyword evidence="1" id="KW-0479">Metal-binding</keyword>
<keyword evidence="5" id="KW-0175">Coiled coil</keyword>
<dbReference type="PANTHER" id="PTHR23164:SF30">
    <property type="entry name" value="EARLY ENDOSOME ANTIGEN 1"/>
    <property type="match status" value="1"/>
</dbReference>
<accession>W4KPU4</accession>
<dbReference type="Pfam" id="PF01363">
    <property type="entry name" value="FYVE"/>
    <property type="match status" value="1"/>
</dbReference>
<name>W4KPU4_HETIT</name>
<dbReference type="InterPro" id="IPR017455">
    <property type="entry name" value="Znf_FYVE-rel"/>
</dbReference>
<proteinExistence type="predicted"/>
<feature type="compositionally biased region" description="Low complexity" evidence="6">
    <location>
        <begin position="192"/>
        <end position="214"/>
    </location>
</feature>
<feature type="coiled-coil region" evidence="5">
    <location>
        <begin position="289"/>
        <end position="316"/>
    </location>
</feature>
<evidence type="ECO:0000256" key="1">
    <source>
        <dbReference type="ARBA" id="ARBA00022723"/>
    </source>
</evidence>
<gene>
    <name evidence="8" type="ORF">HETIRDRAFT_448227</name>
</gene>
<reference evidence="8 9" key="1">
    <citation type="journal article" date="2012" name="New Phytol.">
        <title>Insight into trade-off between wood decay and parasitism from the genome of a fungal forest pathogen.</title>
        <authorList>
            <person name="Olson A."/>
            <person name="Aerts A."/>
            <person name="Asiegbu F."/>
            <person name="Belbahri L."/>
            <person name="Bouzid O."/>
            <person name="Broberg A."/>
            <person name="Canback B."/>
            <person name="Coutinho P.M."/>
            <person name="Cullen D."/>
            <person name="Dalman K."/>
            <person name="Deflorio G."/>
            <person name="van Diepen L.T."/>
            <person name="Dunand C."/>
            <person name="Duplessis S."/>
            <person name="Durling M."/>
            <person name="Gonthier P."/>
            <person name="Grimwood J."/>
            <person name="Fossdal C.G."/>
            <person name="Hansson D."/>
            <person name="Henrissat B."/>
            <person name="Hietala A."/>
            <person name="Himmelstrand K."/>
            <person name="Hoffmeister D."/>
            <person name="Hogberg N."/>
            <person name="James T.Y."/>
            <person name="Karlsson M."/>
            <person name="Kohler A."/>
            <person name="Kues U."/>
            <person name="Lee Y.H."/>
            <person name="Lin Y.C."/>
            <person name="Lind M."/>
            <person name="Lindquist E."/>
            <person name="Lombard V."/>
            <person name="Lucas S."/>
            <person name="Lunden K."/>
            <person name="Morin E."/>
            <person name="Murat C."/>
            <person name="Park J."/>
            <person name="Raffaello T."/>
            <person name="Rouze P."/>
            <person name="Salamov A."/>
            <person name="Schmutz J."/>
            <person name="Solheim H."/>
            <person name="Stahlberg J."/>
            <person name="Velez H."/>
            <person name="de Vries R.P."/>
            <person name="Wiebenga A."/>
            <person name="Woodward S."/>
            <person name="Yakovlev I."/>
            <person name="Garbelotto M."/>
            <person name="Martin F."/>
            <person name="Grigoriev I.V."/>
            <person name="Stenlid J."/>
        </authorList>
    </citation>
    <scope>NUCLEOTIDE SEQUENCE [LARGE SCALE GENOMIC DNA]</scope>
    <source>
        <strain evidence="8 9">TC 32-1</strain>
    </source>
</reference>
<dbReference type="InterPro" id="IPR011011">
    <property type="entry name" value="Znf_FYVE_PHD"/>
</dbReference>
<dbReference type="GO" id="GO:0008270">
    <property type="term" value="F:zinc ion binding"/>
    <property type="evidence" value="ECO:0007669"/>
    <property type="project" value="UniProtKB-KW"/>
</dbReference>
<dbReference type="RefSeq" id="XP_009541670.1">
    <property type="nucleotide sequence ID" value="XM_009543375.1"/>
</dbReference>
<feature type="compositionally biased region" description="Low complexity" evidence="6">
    <location>
        <begin position="25"/>
        <end position="54"/>
    </location>
</feature>
<evidence type="ECO:0000256" key="3">
    <source>
        <dbReference type="ARBA" id="ARBA00022833"/>
    </source>
</evidence>
<evidence type="ECO:0000256" key="4">
    <source>
        <dbReference type="PROSITE-ProRule" id="PRU00091"/>
    </source>
</evidence>
<dbReference type="KEGG" id="hir:HETIRDRAFT_448227"/>
<evidence type="ECO:0000256" key="6">
    <source>
        <dbReference type="SAM" id="MobiDB-lite"/>
    </source>
</evidence>
<dbReference type="PANTHER" id="PTHR23164">
    <property type="entry name" value="EARLY ENDOSOME ANTIGEN 1"/>
    <property type="match status" value="1"/>
</dbReference>
<evidence type="ECO:0000256" key="2">
    <source>
        <dbReference type="ARBA" id="ARBA00022771"/>
    </source>
</evidence>
<dbReference type="STRING" id="747525.W4KPU4"/>
<dbReference type="EMBL" id="KI925454">
    <property type="protein sequence ID" value="ETW87812.1"/>
    <property type="molecule type" value="Genomic_DNA"/>
</dbReference>
<dbReference type="Proteomes" id="UP000030671">
    <property type="component" value="Unassembled WGS sequence"/>
</dbReference>
<evidence type="ECO:0000313" key="8">
    <source>
        <dbReference type="EMBL" id="ETW87812.1"/>
    </source>
</evidence>
<feature type="region of interest" description="Disordered" evidence="6">
    <location>
        <begin position="21"/>
        <end position="54"/>
    </location>
</feature>
<dbReference type="PROSITE" id="PS50178">
    <property type="entry name" value="ZF_FYVE"/>
    <property type="match status" value="1"/>
</dbReference>